<protein>
    <submittedName>
        <fullName evidence="3">Phage tail fiber-like protein</fullName>
    </submittedName>
    <submittedName>
        <fullName evidence="4">Predicted protein</fullName>
    </submittedName>
</protein>
<evidence type="ECO:0000256" key="2">
    <source>
        <dbReference type="ARBA" id="ARBA00022844"/>
    </source>
</evidence>
<dbReference type="EMBL" id="GU071092">
    <property type="protein sequence ID" value="ACY75897.1"/>
    <property type="molecule type" value="Genomic_DNA"/>
</dbReference>
<evidence type="ECO:0000313" key="3">
    <source>
        <dbReference type="EMBL" id="AAX44399.1"/>
    </source>
</evidence>
<dbReference type="GO" id="GO:0044423">
    <property type="term" value="C:virion component"/>
    <property type="evidence" value="ECO:0007669"/>
    <property type="project" value="UniProtKB-KW"/>
</dbReference>
<name>Q58MY3_BPPRM</name>
<evidence type="ECO:0000313" key="4">
    <source>
        <dbReference type="EMBL" id="ACY75897.1"/>
    </source>
</evidence>
<accession>Q58MY3</accession>
<organism evidence="3 5">
    <name type="scientific">Prochlorococcus phage P-SSM2</name>
    <dbReference type="NCBI Taxonomy" id="268746"/>
    <lineage>
        <taxon>Viruses</taxon>
        <taxon>Duplodnaviria</taxon>
        <taxon>Heunggongvirae</taxon>
        <taxon>Uroviricota</taxon>
        <taxon>Caudoviricetes</taxon>
        <taxon>Pantevenvirales</taxon>
        <taxon>Kyanoviridae</taxon>
        <taxon>Salacisavirus</taxon>
        <taxon>Salacisavirus pssm2</taxon>
    </lineage>
</organism>
<reference evidence="3 5" key="1">
    <citation type="journal article" date="2005" name="PLoS Biol.">
        <title>Three Prochlorococcus cyanophage genomes: signature features and ecological interpretations.</title>
        <authorList>
            <person name="Sullivan M.B."/>
            <person name="Coleman M.L."/>
            <person name="Weigele P."/>
            <person name="Rohwer F."/>
            <person name="Chisholm S.W."/>
        </authorList>
    </citation>
    <scope>NUCLEOTIDE SEQUENCE</scope>
</reference>
<evidence type="ECO:0000256" key="1">
    <source>
        <dbReference type="ARBA" id="ARBA00004328"/>
    </source>
</evidence>
<dbReference type="InterPro" id="IPR011050">
    <property type="entry name" value="Pectin_lyase_fold/virulence"/>
</dbReference>
<organismHost>
    <name type="scientific">Prochlorococcus</name>
    <dbReference type="NCBI Taxonomy" id="1218"/>
</organismHost>
<dbReference type="EMBL" id="AY939844">
    <property type="protein sequence ID" value="AAX44399.1"/>
    <property type="molecule type" value="Genomic_DNA"/>
</dbReference>
<evidence type="ECO:0000313" key="5">
    <source>
        <dbReference type="Proteomes" id="UP000000991"/>
    </source>
</evidence>
<dbReference type="GO" id="GO:0019058">
    <property type="term" value="P:viral life cycle"/>
    <property type="evidence" value="ECO:0007669"/>
    <property type="project" value="UniProtKB-ARBA"/>
</dbReference>
<dbReference type="RefSeq" id="YP_214253.1">
    <property type="nucleotide sequence ID" value="NC_006883.2"/>
</dbReference>
<dbReference type="SUPFAM" id="SSF51126">
    <property type="entry name" value="Pectin lyase-like"/>
    <property type="match status" value="1"/>
</dbReference>
<proteinExistence type="predicted"/>
<reference evidence="3 5" key="3">
    <citation type="journal article" date="2010" name="Environ. Microbiol.">
        <title>Genomic analysis of oceanic cyanobacterial myoviruses compared with T4-like myoviruses from diverse hosts and environments.</title>
        <authorList>
            <person name="Sullivan M.B."/>
            <person name="Huang K.H."/>
            <person name="Ignacio-Espinoza J.C."/>
            <person name="Berlin A.M."/>
            <person name="Kelly L."/>
            <person name="Weigele P.R."/>
            <person name="DeFrancesco A.S."/>
            <person name="Kern S.E."/>
            <person name="Thompson L.R."/>
            <person name="Young S."/>
            <person name="Yandava C."/>
            <person name="Fu R."/>
            <person name="Krastins B."/>
            <person name="Chase M."/>
            <person name="Sarracino D."/>
            <person name="Osburne M.S."/>
            <person name="Henn M.R."/>
            <person name="Chisholm S.W."/>
        </authorList>
    </citation>
    <scope>NUCLEOTIDE SEQUENCE [LARGE SCALE GENOMIC DNA]</scope>
</reference>
<reference evidence="4 6" key="2">
    <citation type="submission" date="2009-10" db="EMBL/GenBank/DDBJ databases">
        <title>The Genome Sequence of Prochlorococcus phage P-SSM2.</title>
        <authorList>
            <consortium name="The Broad Institute Genome Sequencing Platform"/>
            <person name="Henn M.R."/>
            <person name="Sullivan M.S."/>
            <person name="Osburne M.S."/>
            <person name="Levin J."/>
            <person name="Malboeuf C."/>
            <person name="Casali M."/>
            <person name="Russ C."/>
            <person name="Lennon N."/>
            <person name="Chapman S.B."/>
            <person name="Erlich R."/>
            <person name="Young S.K."/>
            <person name="Koehrsen M."/>
            <person name="Yandava C."/>
            <person name="Zeng Q."/>
            <person name="Alvarado L."/>
            <person name="Anderson S."/>
            <person name="Berlin A."/>
            <person name="Borenstein D."/>
            <person name="Chen Z."/>
            <person name="Engels R."/>
            <person name="Freedman E."/>
            <person name="Gellesch M."/>
            <person name="Goldberg J."/>
            <person name="Green L."/>
            <person name="Griggs A."/>
            <person name="Gujja S."/>
            <person name="Heilman E.R."/>
            <person name="Heiman D."/>
            <person name="Hepburn T."/>
            <person name="Howarth C."/>
            <person name="Jen D."/>
            <person name="Larson L."/>
            <person name="Lewis B."/>
            <person name="Mehta T."/>
            <person name="Park D."/>
            <person name="Pearson M."/>
            <person name="Richards J."/>
            <person name="Rizzolo K."/>
            <person name="Roberts A."/>
            <person name="Ryan E."/>
            <person name="Saif S."/>
            <person name="Shea T."/>
            <person name="Shenoy N."/>
            <person name="Sisk P."/>
            <person name="Stolte C."/>
            <person name="Sykes S."/>
            <person name="Walk T."/>
            <person name="White J."/>
            <person name="Yu Q."/>
            <person name="Coleman M.L."/>
            <person name="Huang K.H."/>
            <person name="Weigele P.R."/>
            <person name="DeFrancesco A.S."/>
            <person name="Kern S.E."/>
            <person name="Thompson L.R."/>
            <person name="Fu R."/>
            <person name="Hombeck B."/>
            <person name="Chisholm S.W."/>
            <person name="Haas B."/>
            <person name="Nusbaum C."/>
            <person name="Birren B."/>
        </authorList>
    </citation>
    <scope>NUCLEOTIDE SEQUENCE [LARGE SCALE GENOMIC DNA]</scope>
    <source>
        <strain evidence="4">P-SSM2</strain>
    </source>
</reference>
<evidence type="ECO:0000313" key="6">
    <source>
        <dbReference type="Proteomes" id="UP000013923"/>
    </source>
</evidence>
<dbReference type="GeneID" id="3294317"/>
<keyword evidence="2" id="KW-0946">Virion</keyword>
<dbReference type="Proteomes" id="UP000013923">
    <property type="component" value="Genome"/>
</dbReference>
<keyword evidence="5" id="KW-1185">Reference proteome</keyword>
<comment type="subcellular location">
    <subcellularLocation>
        <location evidence="1">Virion</location>
    </subcellularLocation>
</comment>
<dbReference type="KEGG" id="vg:3294317"/>
<dbReference type="OrthoDB" id="27873at35237"/>
<dbReference type="Proteomes" id="UP000000991">
    <property type="component" value="Segment"/>
</dbReference>
<sequence length="1123" mass="117512">MTQEQNFDINDGQNFGVSNVAEFYNDVHVYGKLYADLVGGLSGDGGSLTVDALIVNNNSSFFGDVSIEGLLDTDYLTVFQRLDVGAGGTVFTAISTTNGRDGEGQIGGRVGIGSTRPDALLQVGEQLNSLVVTDGGNVGLGSTTPGARFQVGTECLIVNTDPCSVGIGTTLPQQKFQVKTGTLGAVISDAGQVGVRTSTFQGTEVFKVNSTDNSFVITDTGNVGIGSLDPTAIPGYNVADGIIKLNVEGTVKIDRNIIDSADSSGANGYYLARDGNGIRWQQASPVSLDGMYVQDEGANLPVSGTAQLFQYLNFVEIESQGLGVDTLLPIPDPVNPTAVAKIQTQALWGHTNSANNSPLYRMSKIGILNNSPSTELDVTGEVHATGNVDFDSQLNVDGETFLNAALDVDGLTTFNNTTDATSTTSASVQLDGGLGVVKQIYIGGIARVQDSTDSSSCTTGALTVAGGVGISKNLNICGDQKIESSTESVNCTTGALIVTGGVGISKNLNVCGDADIYGTTQSVDKNSGALVVDGGVGIEKNLNVGQNTKLTGSLELESRIIDKFDSNGVGICKTDYRLSSFDVSGVGVGVSWRPPGVQTKKTIWVTKNGCDTNSGLLEGDAKYTIAAAAVVAQMGDTIKVRSGVYYENNPIGLRTDVAISGEDLRLVTLVPENTSKDFFHVRNGCLVENVSFKGSAGTETLHHGLAAVAFPPTDAADQAVTGYIELGPSNEGPRGRYQSPYVRNCTNFMTGSIGMKIDGNHVGAAYTGTNNLGQDLKSMVCDAFTQYNEAGIGVSITNKGYAQLVSIFTIGCEKAIYCDSGGQCDLTNSNSSFGKFGLVADGTSGVEFDGTLNTKMEAEADKIDVTNCQDQSNNNRTPFDGQGAYFHLDMNDYPDTISTASITEPMQTIRSIVVVNGGNAGDYSASAPPLVTATLPQGPESIIAEFSPNVSAAGTITSVDVIASGRNFLPTQNIVMSISGSGNAQLTADMDPILYTVDEATEVTSSGGTTVTFNEFIPYEVKATAKVEFVRLSRIITSSHSFEYVGSGQDINTANPFQAGKPIPENEVVAINGGQVPFTSTDQKGNFRIGDGLTIDQTTSTIRGRDFNRAIQAQLTPLILALR</sequence>
<gene>
    <name evidence="4" type="ORF">PCMG_00021</name>
    <name evidence="3" type="ORF">PSSM2_021</name>
</gene>
<dbReference type="GO" id="GO:0051701">
    <property type="term" value="P:biological process involved in interaction with host"/>
    <property type="evidence" value="ECO:0007669"/>
    <property type="project" value="UniProtKB-ARBA"/>
</dbReference>